<evidence type="ECO:0000259" key="4">
    <source>
        <dbReference type="SMART" id="SM00382"/>
    </source>
</evidence>
<evidence type="ECO:0000256" key="1">
    <source>
        <dbReference type="ARBA" id="ARBA00006914"/>
    </source>
</evidence>
<comment type="similarity">
    <text evidence="1">Belongs to the AAA ATPase family.</text>
</comment>
<evidence type="ECO:0000256" key="2">
    <source>
        <dbReference type="ARBA" id="ARBA00022741"/>
    </source>
</evidence>
<dbReference type="InterPro" id="IPR054472">
    <property type="entry name" value="WHD"/>
</dbReference>
<dbReference type="EMBL" id="UIDG01000046">
    <property type="protein sequence ID" value="SUS04684.1"/>
    <property type="molecule type" value="Genomic_DNA"/>
</dbReference>
<dbReference type="GO" id="GO:0016887">
    <property type="term" value="F:ATP hydrolysis activity"/>
    <property type="evidence" value="ECO:0007669"/>
    <property type="project" value="InterPro"/>
</dbReference>
<dbReference type="PANTHER" id="PTHR23073">
    <property type="entry name" value="26S PROTEASOME REGULATORY SUBUNIT"/>
    <property type="match status" value="1"/>
</dbReference>
<keyword evidence="3" id="KW-0067">ATP-binding</keyword>
<dbReference type="SUPFAM" id="SSF52540">
    <property type="entry name" value="P-loop containing nucleoside triphosphate hydrolases"/>
    <property type="match status" value="1"/>
</dbReference>
<feature type="domain" description="AAA+ ATPase" evidence="4">
    <location>
        <begin position="632"/>
        <end position="764"/>
    </location>
</feature>
<name>A0A380TB62_9ZZZZ</name>
<organism evidence="5">
    <name type="scientific">metagenome</name>
    <dbReference type="NCBI Taxonomy" id="256318"/>
    <lineage>
        <taxon>unclassified sequences</taxon>
        <taxon>metagenomes</taxon>
    </lineage>
</organism>
<dbReference type="Pfam" id="PF22977">
    <property type="entry name" value="WHD"/>
    <property type="match status" value="1"/>
</dbReference>
<proteinExistence type="inferred from homology"/>
<dbReference type="CDD" id="cd19481">
    <property type="entry name" value="RecA-like_protease"/>
    <property type="match status" value="1"/>
</dbReference>
<evidence type="ECO:0000256" key="3">
    <source>
        <dbReference type="ARBA" id="ARBA00022840"/>
    </source>
</evidence>
<dbReference type="InterPro" id="IPR027417">
    <property type="entry name" value="P-loop_NTPase"/>
</dbReference>
<dbReference type="SMART" id="SM00382">
    <property type="entry name" value="AAA"/>
    <property type="match status" value="1"/>
</dbReference>
<dbReference type="InterPro" id="IPR050221">
    <property type="entry name" value="26S_Proteasome_ATPase"/>
</dbReference>
<dbReference type="AlphaFoldDB" id="A0A380TB62"/>
<dbReference type="InterPro" id="IPR003959">
    <property type="entry name" value="ATPase_AAA_core"/>
</dbReference>
<gene>
    <name evidence="5" type="ORF">DF3PB_140016</name>
</gene>
<accession>A0A380TB62</accession>
<dbReference type="Gene3D" id="3.40.50.300">
    <property type="entry name" value="P-loop containing nucleotide triphosphate hydrolases"/>
    <property type="match status" value="1"/>
</dbReference>
<protein>
    <recommendedName>
        <fullName evidence="4">AAA+ ATPase domain-containing protein</fullName>
    </recommendedName>
</protein>
<dbReference type="Pfam" id="PF00004">
    <property type="entry name" value="AAA"/>
    <property type="match status" value="1"/>
</dbReference>
<dbReference type="InterPro" id="IPR003593">
    <property type="entry name" value="AAA+_ATPase"/>
</dbReference>
<reference evidence="5" key="1">
    <citation type="submission" date="2018-07" db="EMBL/GenBank/DDBJ databases">
        <authorList>
            <person name="Quirk P.G."/>
            <person name="Krulwich T.A."/>
        </authorList>
    </citation>
    <scope>NUCLEOTIDE SEQUENCE</scope>
</reference>
<keyword evidence="2" id="KW-0547">Nucleotide-binding</keyword>
<sequence>MGRIRIVIGRTSGGIFWEGIERLLSAVPDFDVTAAPSDEALTTALADERPHVLLVQAHHRRWEAVPESVLKSHPGMAVIGLDLSGVDVILRLSDLGRDVLIRIIRAVCESTAHDQLAQTNILFLTGHEVKKLAFETASTGPISERYGTREHLRDFLCWLDLALLECLARDPSVGAERGTPGWTMGVQKARLLLGDHEFLTAEEIAAARIRHEAYVRERVRSNPSTCPGPKLIQIAEVFGLGDFEWLLLAVALAPEIDGRYARVFGFIHDDLTRKRASGSLLSRVLFQDDLAAWRVQRAIWGDGPLSHYRLLSVDPHEAAALPATEAGLTPASELVAYLLAGDDREPRYGPGITVLEATPDAEMAVEDAQTLELCHQLGRLAEEASTLPLMQLAGDEADRRWFTRAATASGFPVVEIDISALEDTSAGRLGEAVVGAARIAVLHRAILLVTGFARLPAGVGQEQLAVLAVANAWRLVPMLACHGRLSIYGLLAEDAAVWWIDRRRPRASVRAQVWSARARDQGLQIDAADAQGAAEVIGFDEPEIVAALRLCRGSIDRRDGPVALDALKAAARQVARQSIPPTVRSIETVFTWSDIVLPDIVLAQLREIPAHVARADDVLEDWGYKTRLPYGQGVAALFSGPSGTGKTMAAQIIARELGVELFQVDLAQTVSKYIGETEKNLDSIFEAAERSSAVLLFDEADAIFGKRTDLKDAHDRYANVECAYLLQRMEAYRGIAILTTNFKQNLDAGFLRRLRFFIEFPPPEARERELIWRRAFPSAAPLADDIDVGVLARRLAVTGGHIQQIALRAAFAAATERSPIVMRHVVQATRHELTKLGMLNAERSLAGLAA</sequence>
<evidence type="ECO:0000313" key="5">
    <source>
        <dbReference type="EMBL" id="SUS04684.1"/>
    </source>
</evidence>
<dbReference type="GO" id="GO:0005524">
    <property type="term" value="F:ATP binding"/>
    <property type="evidence" value="ECO:0007669"/>
    <property type="project" value="UniProtKB-KW"/>
</dbReference>